<accession>A0A133XLH1</accession>
<dbReference type="RefSeq" id="WP_066881372.1">
    <property type="nucleotide sequence ID" value="NZ_LODL01000010.1"/>
</dbReference>
<organism evidence="1 2">
    <name type="scientific">Dechloromonas denitrificans</name>
    <dbReference type="NCBI Taxonomy" id="281362"/>
    <lineage>
        <taxon>Bacteria</taxon>
        <taxon>Pseudomonadati</taxon>
        <taxon>Pseudomonadota</taxon>
        <taxon>Betaproteobacteria</taxon>
        <taxon>Rhodocyclales</taxon>
        <taxon>Azonexaceae</taxon>
        <taxon>Dechloromonas</taxon>
    </lineage>
</organism>
<protein>
    <submittedName>
        <fullName evidence="1">Uncharacterized protein</fullName>
    </submittedName>
</protein>
<proteinExistence type="predicted"/>
<dbReference type="Proteomes" id="UP000070186">
    <property type="component" value="Unassembled WGS sequence"/>
</dbReference>
<dbReference type="AlphaFoldDB" id="A0A133XLH1"/>
<dbReference type="EMBL" id="LODL01000010">
    <property type="protein sequence ID" value="KXB31785.1"/>
    <property type="molecule type" value="Genomic_DNA"/>
</dbReference>
<reference evidence="1 2" key="1">
    <citation type="submission" date="2015-12" db="EMBL/GenBank/DDBJ databases">
        <title>Nitrous oxide reduction kinetics distinguish bacteria harboring typical versus atypical NosZ.</title>
        <authorList>
            <person name="Yoon S."/>
            <person name="Nissen S."/>
            <person name="Park D."/>
            <person name="Sanford R.A."/>
            <person name="Loeffler F.E."/>
        </authorList>
    </citation>
    <scope>NUCLEOTIDE SEQUENCE [LARGE SCALE GENOMIC DNA]</scope>
    <source>
        <strain evidence="1 2">ATCC BAA-841</strain>
    </source>
</reference>
<comment type="caution">
    <text evidence="1">The sequence shown here is derived from an EMBL/GenBank/DDBJ whole genome shotgun (WGS) entry which is preliminary data.</text>
</comment>
<gene>
    <name evidence="1" type="ORF">AT959_05405</name>
</gene>
<sequence length="71" mass="7745">MKNDETSSRKPALHRATEIGCTCWTPIQRPVIAAGQEHPENSFALSAKPESVAESASTIPLKADLCRPKDR</sequence>
<evidence type="ECO:0000313" key="1">
    <source>
        <dbReference type="EMBL" id="KXB31785.1"/>
    </source>
</evidence>
<evidence type="ECO:0000313" key="2">
    <source>
        <dbReference type="Proteomes" id="UP000070186"/>
    </source>
</evidence>
<dbReference type="STRING" id="281362.AT959_05405"/>
<keyword evidence="2" id="KW-1185">Reference proteome</keyword>
<name>A0A133XLH1_9RHOO</name>